<reference evidence="4" key="1">
    <citation type="journal article" date="2020" name="Stud. Mycol.">
        <title>101 Dothideomycetes genomes: a test case for predicting lifestyles and emergence of pathogens.</title>
        <authorList>
            <person name="Haridas S."/>
            <person name="Albert R."/>
            <person name="Binder M."/>
            <person name="Bloem J."/>
            <person name="Labutti K."/>
            <person name="Salamov A."/>
            <person name="Andreopoulos B."/>
            <person name="Baker S."/>
            <person name="Barry K."/>
            <person name="Bills G."/>
            <person name="Bluhm B."/>
            <person name="Cannon C."/>
            <person name="Castanera R."/>
            <person name="Culley D."/>
            <person name="Daum C."/>
            <person name="Ezra D."/>
            <person name="Gonzalez J."/>
            <person name="Henrissat B."/>
            <person name="Kuo A."/>
            <person name="Liang C."/>
            <person name="Lipzen A."/>
            <person name="Lutzoni F."/>
            <person name="Magnuson J."/>
            <person name="Mondo S."/>
            <person name="Nolan M."/>
            <person name="Ohm R."/>
            <person name="Pangilinan J."/>
            <person name="Park H.-J."/>
            <person name="Ramirez L."/>
            <person name="Alfaro M."/>
            <person name="Sun H."/>
            <person name="Tritt A."/>
            <person name="Yoshinaga Y."/>
            <person name="Zwiers L.-H."/>
            <person name="Turgeon B."/>
            <person name="Goodwin S."/>
            <person name="Spatafora J."/>
            <person name="Crous P."/>
            <person name="Grigoriev I."/>
        </authorList>
    </citation>
    <scope>NUCLEOTIDE SEQUENCE</scope>
    <source>
        <strain evidence="4">CBS 627.86</strain>
    </source>
</reference>
<dbReference type="InterPro" id="IPR002410">
    <property type="entry name" value="Peptidase_S33"/>
</dbReference>
<dbReference type="AlphaFoldDB" id="A0A6A5ZN36"/>
<organism evidence="4 5">
    <name type="scientific">Lophiotrema nucula</name>
    <dbReference type="NCBI Taxonomy" id="690887"/>
    <lineage>
        <taxon>Eukaryota</taxon>
        <taxon>Fungi</taxon>
        <taxon>Dikarya</taxon>
        <taxon>Ascomycota</taxon>
        <taxon>Pezizomycotina</taxon>
        <taxon>Dothideomycetes</taxon>
        <taxon>Pleosporomycetidae</taxon>
        <taxon>Pleosporales</taxon>
        <taxon>Lophiotremataceae</taxon>
        <taxon>Lophiotrema</taxon>
    </lineage>
</organism>
<accession>A0A6A5ZN36</accession>
<dbReference type="Proteomes" id="UP000799770">
    <property type="component" value="Unassembled WGS sequence"/>
</dbReference>
<feature type="domain" description="AB hydrolase-1" evidence="3">
    <location>
        <begin position="42"/>
        <end position="294"/>
    </location>
</feature>
<protein>
    <submittedName>
        <fullName evidence="4">Alpha/Beta hydrolase protein</fullName>
    </submittedName>
</protein>
<dbReference type="InterPro" id="IPR050266">
    <property type="entry name" value="AB_hydrolase_sf"/>
</dbReference>
<dbReference type="InterPro" id="IPR029058">
    <property type="entry name" value="AB_hydrolase_fold"/>
</dbReference>
<proteinExistence type="inferred from homology"/>
<dbReference type="Pfam" id="PF00561">
    <property type="entry name" value="Abhydrolase_1"/>
    <property type="match status" value="1"/>
</dbReference>
<evidence type="ECO:0000259" key="3">
    <source>
        <dbReference type="Pfam" id="PF00561"/>
    </source>
</evidence>
<evidence type="ECO:0000256" key="2">
    <source>
        <dbReference type="ARBA" id="ARBA00022801"/>
    </source>
</evidence>
<dbReference type="NCBIfam" id="TIGR01250">
    <property type="entry name" value="pro_imino_pep_2"/>
    <property type="match status" value="1"/>
</dbReference>
<name>A0A6A5ZN36_9PLEO</name>
<dbReference type="GO" id="GO:0016020">
    <property type="term" value="C:membrane"/>
    <property type="evidence" value="ECO:0007669"/>
    <property type="project" value="TreeGrafter"/>
</dbReference>
<dbReference type="OrthoDB" id="190201at2759"/>
<dbReference type="PRINTS" id="PR00793">
    <property type="entry name" value="PROAMNOPTASE"/>
</dbReference>
<comment type="similarity">
    <text evidence="1">Belongs to the peptidase S33 family.</text>
</comment>
<dbReference type="SUPFAM" id="SSF53474">
    <property type="entry name" value="alpha/beta-Hydrolases"/>
    <property type="match status" value="1"/>
</dbReference>
<gene>
    <name evidence="4" type="ORF">BDV96DRAFT_641475</name>
</gene>
<dbReference type="GO" id="GO:0008233">
    <property type="term" value="F:peptidase activity"/>
    <property type="evidence" value="ECO:0007669"/>
    <property type="project" value="InterPro"/>
</dbReference>
<dbReference type="PANTHER" id="PTHR43798:SF31">
    <property type="entry name" value="AB HYDROLASE SUPERFAMILY PROTEIN YCLE"/>
    <property type="match status" value="1"/>
</dbReference>
<dbReference type="Gene3D" id="3.40.50.1820">
    <property type="entry name" value="alpha/beta hydrolase"/>
    <property type="match status" value="1"/>
</dbReference>
<dbReference type="InterPro" id="IPR000073">
    <property type="entry name" value="AB_hydrolase_1"/>
</dbReference>
<evidence type="ECO:0000256" key="1">
    <source>
        <dbReference type="ARBA" id="ARBA00010088"/>
    </source>
</evidence>
<dbReference type="PANTHER" id="PTHR43798">
    <property type="entry name" value="MONOACYLGLYCEROL LIPASE"/>
    <property type="match status" value="1"/>
</dbReference>
<sequence>MILRATLPISEGRISFNIPEDDVVASTWYRIVGDLSEFASSPLIALHGGPGAGHEYFSSLINLYRNQKIPIIFYDHIGCGKSTHFRDRMGDESFWRVDLFIRELDNLVDTLRLRNGFSILGQSWGGVLAGSYEAKQPLGLRKAVISSGPSSIKLYMQGVHELFERLPEDVRKALRDCGRRGDRESEEYEKAAAVWSQRHVCRLEHWPEPLKATFANLTDDTTAYLTMPSEFQVVGSLRDWEVWSNAHKIQVETLVLNGRYDEVQDMAVLPWFKNIPKVEWVTLENASHMGHWEERKRYMGVVGSFLVD</sequence>
<dbReference type="PIRSF" id="PIRSF005539">
    <property type="entry name" value="Pept_S33_TRI_F1"/>
    <property type="match status" value="1"/>
</dbReference>
<dbReference type="InterPro" id="IPR005945">
    <property type="entry name" value="Pro_imino_pep"/>
</dbReference>
<evidence type="ECO:0000313" key="5">
    <source>
        <dbReference type="Proteomes" id="UP000799770"/>
    </source>
</evidence>
<dbReference type="EMBL" id="ML977313">
    <property type="protein sequence ID" value="KAF2120819.1"/>
    <property type="molecule type" value="Genomic_DNA"/>
</dbReference>
<evidence type="ECO:0000313" key="4">
    <source>
        <dbReference type="EMBL" id="KAF2120819.1"/>
    </source>
</evidence>
<keyword evidence="2 4" id="KW-0378">Hydrolase</keyword>
<dbReference type="GO" id="GO:0006508">
    <property type="term" value="P:proteolysis"/>
    <property type="evidence" value="ECO:0007669"/>
    <property type="project" value="InterPro"/>
</dbReference>
<keyword evidence="5" id="KW-1185">Reference proteome</keyword>